<proteinExistence type="predicted"/>
<evidence type="ECO:0000313" key="1">
    <source>
        <dbReference type="EMBL" id="JAE22492.1"/>
    </source>
</evidence>
<name>A0A0A9GDA3_ARUDO</name>
<organism evidence="1">
    <name type="scientific">Arundo donax</name>
    <name type="common">Giant reed</name>
    <name type="synonym">Donax arundinaceus</name>
    <dbReference type="NCBI Taxonomy" id="35708"/>
    <lineage>
        <taxon>Eukaryota</taxon>
        <taxon>Viridiplantae</taxon>
        <taxon>Streptophyta</taxon>
        <taxon>Embryophyta</taxon>
        <taxon>Tracheophyta</taxon>
        <taxon>Spermatophyta</taxon>
        <taxon>Magnoliopsida</taxon>
        <taxon>Liliopsida</taxon>
        <taxon>Poales</taxon>
        <taxon>Poaceae</taxon>
        <taxon>PACMAD clade</taxon>
        <taxon>Arundinoideae</taxon>
        <taxon>Arundineae</taxon>
        <taxon>Arundo</taxon>
    </lineage>
</organism>
<reference evidence="1" key="2">
    <citation type="journal article" date="2015" name="Data Brief">
        <title>Shoot transcriptome of the giant reed, Arundo donax.</title>
        <authorList>
            <person name="Barrero R.A."/>
            <person name="Guerrero F.D."/>
            <person name="Moolhuijzen P."/>
            <person name="Goolsby J.A."/>
            <person name="Tidwell J."/>
            <person name="Bellgard S.E."/>
            <person name="Bellgard M.I."/>
        </authorList>
    </citation>
    <scope>NUCLEOTIDE SEQUENCE</scope>
    <source>
        <tissue evidence="1">Shoot tissue taken approximately 20 cm above the soil surface</tissue>
    </source>
</reference>
<accession>A0A0A9GDA3</accession>
<dbReference type="EMBL" id="GBRH01175404">
    <property type="protein sequence ID" value="JAE22492.1"/>
    <property type="molecule type" value="Transcribed_RNA"/>
</dbReference>
<dbReference type="AlphaFoldDB" id="A0A0A9GDA3"/>
<protein>
    <submittedName>
        <fullName evidence="1">Uncharacterized protein</fullName>
    </submittedName>
</protein>
<reference evidence="1" key="1">
    <citation type="submission" date="2014-09" db="EMBL/GenBank/DDBJ databases">
        <authorList>
            <person name="Magalhaes I.L.F."/>
            <person name="Oliveira U."/>
            <person name="Santos F.R."/>
            <person name="Vidigal T.H.D.A."/>
            <person name="Brescovit A.D."/>
            <person name="Santos A.J."/>
        </authorList>
    </citation>
    <scope>NUCLEOTIDE SEQUENCE</scope>
    <source>
        <tissue evidence="1">Shoot tissue taken approximately 20 cm above the soil surface</tissue>
    </source>
</reference>
<sequence>MVERLATHSVSEFPILQPINCSAVGSWDCITRHVLKP</sequence>